<comment type="caution">
    <text evidence="1">The sequence shown here is derived from an EMBL/GenBank/DDBJ whole genome shotgun (WGS) entry which is preliminary data.</text>
</comment>
<dbReference type="RefSeq" id="WP_154172512.1">
    <property type="nucleotide sequence ID" value="NZ_WJXZ01000001.1"/>
</dbReference>
<dbReference type="Proteomes" id="UP000441754">
    <property type="component" value="Unassembled WGS sequence"/>
</dbReference>
<dbReference type="OrthoDB" id="6420167at2"/>
<reference evidence="1 2" key="1">
    <citation type="journal article" date="2018" name="Antonie Van Leeuwenhoek">
        <title>Larkinella terrae sp. nov., isolated from soil on Jeju Island, South Korea.</title>
        <authorList>
            <person name="Ten L.N."/>
            <person name="Jeon J."/>
            <person name="Park S.J."/>
            <person name="Park S."/>
            <person name="Lee S.Y."/>
            <person name="Kim M.K."/>
            <person name="Jung H.Y."/>
        </authorList>
    </citation>
    <scope>NUCLEOTIDE SEQUENCE [LARGE SCALE GENOMIC DNA]</scope>
    <source>
        <strain evidence="1 2">KCTC 52001</strain>
    </source>
</reference>
<accession>A0A7K0EDU1</accession>
<dbReference type="EMBL" id="WJXZ01000001">
    <property type="protein sequence ID" value="MRS59997.1"/>
    <property type="molecule type" value="Genomic_DNA"/>
</dbReference>
<proteinExistence type="predicted"/>
<evidence type="ECO:0000313" key="1">
    <source>
        <dbReference type="EMBL" id="MRS59997.1"/>
    </source>
</evidence>
<dbReference type="Pfam" id="PF19856">
    <property type="entry name" value="DUF6331"/>
    <property type="match status" value="1"/>
</dbReference>
<organism evidence="1 2">
    <name type="scientific">Larkinella terrae</name>
    <dbReference type="NCBI Taxonomy" id="2025311"/>
    <lineage>
        <taxon>Bacteria</taxon>
        <taxon>Pseudomonadati</taxon>
        <taxon>Bacteroidota</taxon>
        <taxon>Cytophagia</taxon>
        <taxon>Cytophagales</taxon>
        <taxon>Spirosomataceae</taxon>
        <taxon>Larkinella</taxon>
    </lineage>
</organism>
<name>A0A7K0EDU1_9BACT</name>
<evidence type="ECO:0000313" key="2">
    <source>
        <dbReference type="Proteomes" id="UP000441754"/>
    </source>
</evidence>
<keyword evidence="2" id="KW-1185">Reference proteome</keyword>
<protein>
    <submittedName>
        <fullName evidence="1">Uncharacterized protein</fullName>
    </submittedName>
</protein>
<dbReference type="AlphaFoldDB" id="A0A7K0EDU1"/>
<dbReference type="InterPro" id="IPR046294">
    <property type="entry name" value="DUF6331"/>
</dbReference>
<gene>
    <name evidence="1" type="ORF">GJJ30_01740</name>
</gene>
<sequence length="141" mass="16228">MVTQLKTLSIGPEKKIYLLDSDCGTDSVLEIKEQLGPFSSDITFKYSNVRSPLSQFWNNLETFCVAGCCGIDAFDFWPEAIVEAIKELYIETLVKQLERIKEEVLHSEAEIIGFRRLNHSFARTSFLVLIDYLITEVKQWL</sequence>